<dbReference type="OrthoDB" id="5377213at2759"/>
<organism evidence="2 3">
    <name type="scientific">Metarhizium guizhouense (strain ARSEF 977)</name>
    <dbReference type="NCBI Taxonomy" id="1276136"/>
    <lineage>
        <taxon>Eukaryota</taxon>
        <taxon>Fungi</taxon>
        <taxon>Dikarya</taxon>
        <taxon>Ascomycota</taxon>
        <taxon>Pezizomycotina</taxon>
        <taxon>Sordariomycetes</taxon>
        <taxon>Hypocreomycetidae</taxon>
        <taxon>Hypocreales</taxon>
        <taxon>Clavicipitaceae</taxon>
        <taxon>Metarhizium</taxon>
    </lineage>
</organism>
<dbReference type="EMBL" id="AZNH01000007">
    <property type="protein sequence ID" value="KID89850.1"/>
    <property type="molecule type" value="Genomic_DNA"/>
</dbReference>
<feature type="compositionally biased region" description="Polar residues" evidence="1">
    <location>
        <begin position="418"/>
        <end position="430"/>
    </location>
</feature>
<keyword evidence="3" id="KW-1185">Reference proteome</keyword>
<feature type="compositionally biased region" description="Polar residues" evidence="1">
    <location>
        <begin position="142"/>
        <end position="163"/>
    </location>
</feature>
<feature type="compositionally biased region" description="Basic and acidic residues" evidence="1">
    <location>
        <begin position="324"/>
        <end position="370"/>
    </location>
</feature>
<feature type="compositionally biased region" description="Polar residues" evidence="1">
    <location>
        <begin position="214"/>
        <end position="241"/>
    </location>
</feature>
<feature type="compositionally biased region" description="Basic residues" evidence="1">
    <location>
        <begin position="19"/>
        <end position="36"/>
    </location>
</feature>
<sequence>MASMQVHPGSFTHPGGKISKSRSRTVVKPILKKLHSHHSERESLDLDRGWDDQPSPGLAAGPDFGTYDSDGSYQYSTPNGPGARSARDVSFSLSASDMTGSGLGVASRSKYSHVRSTSGNSHTSSIATTTSGRNGGTFVHPFQQQPHASTPPLSYANSRTSFENGVPTGYSPTITEDDADVDPYSSFHSASTAPRPALYQSAFYQHPNHRRPSMASQRTSSLSDGTQTTRVPAPRSNSGTTRPLAPPSLNQSRSELDSSALSSLAVDSPLSSTAPLATAGTMLSSTQTQASATSTSAAPLSPLRSSLDMGVFRLRSRSEVDTFTHQEQVREARRKFEAKERAKDEKYAKEQLRKRERAETKEAHKLEKSHTRLRKGSAGHGSVSSSTMSSGTDLRISSSRKRGAMSEDSREKIEFSSFGYNSTHGGQTAPSRADEVHFTSPPKRTKTAKHKTMGVWTAFMLWLRTRLLKIGRR</sequence>
<feature type="compositionally biased region" description="Basic and acidic residues" evidence="1">
    <location>
        <begin position="37"/>
        <end position="51"/>
    </location>
</feature>
<proteinExistence type="predicted"/>
<feature type="region of interest" description="Disordered" evidence="1">
    <location>
        <begin position="208"/>
        <end position="261"/>
    </location>
</feature>
<feature type="region of interest" description="Disordered" evidence="1">
    <location>
        <begin position="324"/>
        <end position="449"/>
    </location>
</feature>
<evidence type="ECO:0000313" key="2">
    <source>
        <dbReference type="EMBL" id="KID89850.1"/>
    </source>
</evidence>
<dbReference type="HOGENOM" id="CLU_029955_1_0_1"/>
<comment type="caution">
    <text evidence="2">The sequence shown here is derived from an EMBL/GenBank/DDBJ whole genome shotgun (WGS) entry which is preliminary data.</text>
</comment>
<gene>
    <name evidence="2" type="ORF">MGU_03255</name>
</gene>
<reference evidence="2 3" key="1">
    <citation type="journal article" date="2014" name="Proc. Natl. Acad. Sci. U.S.A.">
        <title>Trajectory and genomic determinants of fungal-pathogen speciation and host adaptation.</title>
        <authorList>
            <person name="Hu X."/>
            <person name="Xiao G."/>
            <person name="Zheng P."/>
            <person name="Shang Y."/>
            <person name="Su Y."/>
            <person name="Zhang X."/>
            <person name="Liu X."/>
            <person name="Zhan S."/>
            <person name="St Leger R.J."/>
            <person name="Wang C."/>
        </authorList>
    </citation>
    <scope>NUCLEOTIDE SEQUENCE [LARGE SCALE GENOMIC DNA]</scope>
    <source>
        <strain evidence="2 3">ARSEF 977</strain>
    </source>
</reference>
<protein>
    <submittedName>
        <fullName evidence="2">Uncharacterized protein</fullName>
    </submittedName>
</protein>
<feature type="region of interest" description="Disordered" evidence="1">
    <location>
        <begin position="114"/>
        <end position="192"/>
    </location>
</feature>
<feature type="compositionally biased region" description="Basic and acidic residues" evidence="1">
    <location>
        <begin position="404"/>
        <end position="414"/>
    </location>
</feature>
<name>A0A0B4GRA6_METGA</name>
<evidence type="ECO:0000256" key="1">
    <source>
        <dbReference type="SAM" id="MobiDB-lite"/>
    </source>
</evidence>
<feature type="compositionally biased region" description="Low complexity" evidence="1">
    <location>
        <begin position="380"/>
        <end position="391"/>
    </location>
</feature>
<feature type="region of interest" description="Disordered" evidence="1">
    <location>
        <begin position="1"/>
        <end position="87"/>
    </location>
</feature>
<dbReference type="AlphaFoldDB" id="A0A0B4GRA6"/>
<accession>A0A0B4GRA6</accession>
<feature type="compositionally biased region" description="Polar residues" evidence="1">
    <location>
        <begin position="114"/>
        <end position="132"/>
    </location>
</feature>
<dbReference type="Proteomes" id="UP000031192">
    <property type="component" value="Unassembled WGS sequence"/>
</dbReference>
<feature type="compositionally biased region" description="Polar residues" evidence="1">
    <location>
        <begin position="69"/>
        <end position="79"/>
    </location>
</feature>
<evidence type="ECO:0000313" key="3">
    <source>
        <dbReference type="Proteomes" id="UP000031192"/>
    </source>
</evidence>